<dbReference type="PANTHER" id="PTHR43245">
    <property type="entry name" value="BIFUNCTIONAL POLYMYXIN RESISTANCE PROTEIN ARNA"/>
    <property type="match status" value="1"/>
</dbReference>
<protein>
    <submittedName>
        <fullName evidence="3">NAD dependent epimerase/dehydratase family protein</fullName>
    </submittedName>
</protein>
<dbReference type="AlphaFoldDB" id="A0A0N7IG71"/>
<evidence type="ECO:0000313" key="3">
    <source>
        <dbReference type="EMBL" id="ALJ62187.1"/>
    </source>
</evidence>
<dbReference type="SUPFAM" id="SSF51735">
    <property type="entry name" value="NAD(P)-binding Rossmann-fold domains"/>
    <property type="match status" value="1"/>
</dbReference>
<dbReference type="InterPro" id="IPR001509">
    <property type="entry name" value="Epimerase_deHydtase"/>
</dbReference>
<evidence type="ECO:0000313" key="4">
    <source>
        <dbReference type="Proteomes" id="UP000061809"/>
    </source>
</evidence>
<dbReference type="Pfam" id="PF01370">
    <property type="entry name" value="Epimerase"/>
    <property type="match status" value="1"/>
</dbReference>
<evidence type="ECO:0000259" key="2">
    <source>
        <dbReference type="Pfam" id="PF14667"/>
    </source>
</evidence>
<dbReference type="Proteomes" id="UP000061809">
    <property type="component" value="Chromosome"/>
</dbReference>
<dbReference type="InterPro" id="IPR029303">
    <property type="entry name" value="CapF_C"/>
</dbReference>
<dbReference type="InterPro" id="IPR036291">
    <property type="entry name" value="NAD(P)-bd_dom_sf"/>
</dbReference>
<gene>
    <name evidence="3" type="ORF">BcellWH2_04978</name>
</gene>
<dbReference type="PATRIC" id="fig|246787.4.peg.5140"/>
<dbReference type="InterPro" id="IPR011051">
    <property type="entry name" value="RmlC_Cupin_sf"/>
</dbReference>
<reference evidence="3 4" key="1">
    <citation type="journal article" date="2015" name="Science">
        <title>Genetic determinants of in vivo fitness and diet responsiveness in multiple human gut Bacteroides.</title>
        <authorList>
            <person name="Wu M."/>
            <person name="McNulty N.P."/>
            <person name="Rodionov D.A."/>
            <person name="Khoroshkin M.S."/>
            <person name="Griffin N.W."/>
            <person name="Cheng J."/>
            <person name="Latreille P."/>
            <person name="Kerstetter R.A."/>
            <person name="Terrapon N."/>
            <person name="Henrissat B."/>
            <person name="Osterman A.L."/>
            <person name="Gordon J.I."/>
        </authorList>
    </citation>
    <scope>NUCLEOTIDE SEQUENCE [LARGE SCALE GENOMIC DNA]</scope>
    <source>
        <strain evidence="3 4">WH2</strain>
    </source>
</reference>
<dbReference type="Gene3D" id="3.40.50.720">
    <property type="entry name" value="NAD(P)-binding Rossmann-like Domain"/>
    <property type="match status" value="1"/>
</dbReference>
<organism evidence="3 4">
    <name type="scientific">Bacteroides cellulosilyticus</name>
    <dbReference type="NCBI Taxonomy" id="246787"/>
    <lineage>
        <taxon>Bacteria</taxon>
        <taxon>Pseudomonadati</taxon>
        <taxon>Bacteroidota</taxon>
        <taxon>Bacteroidia</taxon>
        <taxon>Bacteroidales</taxon>
        <taxon>Bacteroidaceae</taxon>
        <taxon>Bacteroides</taxon>
    </lineage>
</organism>
<dbReference type="KEGG" id="bcel:BcellWH2_04978"/>
<evidence type="ECO:0000259" key="1">
    <source>
        <dbReference type="Pfam" id="PF01370"/>
    </source>
</evidence>
<dbReference type="InterPro" id="IPR050177">
    <property type="entry name" value="Lipid_A_modif_metabolic_enz"/>
</dbReference>
<dbReference type="CDD" id="cd07007">
    <property type="entry name" value="cupin_CapF-like_C"/>
    <property type="match status" value="1"/>
</dbReference>
<dbReference type="Gene3D" id="2.60.120.10">
    <property type="entry name" value="Jelly Rolls"/>
    <property type="match status" value="1"/>
</dbReference>
<name>A0A0N7IG71_9BACE</name>
<dbReference type="InterPro" id="IPR014710">
    <property type="entry name" value="RmlC-like_jellyroll"/>
</dbReference>
<dbReference type="SUPFAM" id="SSF51182">
    <property type="entry name" value="RmlC-like cupins"/>
    <property type="match status" value="1"/>
</dbReference>
<dbReference type="RefSeq" id="WP_007213779.1">
    <property type="nucleotide sequence ID" value="NZ_CAXKYC010000005.1"/>
</dbReference>
<accession>A0A0N7IG71</accession>
<dbReference type="PANTHER" id="PTHR43245:SF55">
    <property type="entry name" value="NAD(P)-BINDING DOMAIN-CONTAINING PROTEIN"/>
    <property type="match status" value="1"/>
</dbReference>
<dbReference type="EMBL" id="CP012801">
    <property type="protein sequence ID" value="ALJ62187.1"/>
    <property type="molecule type" value="Genomic_DNA"/>
</dbReference>
<proteinExistence type="predicted"/>
<feature type="domain" description="Capsular polysaccharide assembling protein CapF C-terminal" evidence="2">
    <location>
        <begin position="263"/>
        <end position="373"/>
    </location>
</feature>
<sequence length="386" mass="44555">MIRVGITGQPGFVGTHLYNVLGLSPDEFLRIPFEDFYFQSEDKLRSFVRECDVIVHLAAMNRHPDPQVLYDTNIGLVSQLISAMEAEKVTPHVLFSSSTQEERDNEYGRSKREGRNLLEEWAGRNRASFTGMVVPNVYGPFGRPNYNSFIATFCYKLTHGEIPQVLQDSEVCLIYVGNLCKHIIGKIREVSSNALPMVERDVVSYDFEKKVTEILALLENYKSLYFEQGIIPVLKDRDEVNLFNTFCGYIDFSSVYPRKLVKHEDPRGMFVETVKLGIGGQVSFSTTIPGITRGNHYHTRKIERFTVIRGKARIQLRKIDTDEVLNFYLDGKDPCYVDMPVWYTHNITNVGNEDLYTQFWINEWYDSSDGDTYFEPCDKNENYKLK</sequence>
<feature type="domain" description="NAD-dependent epimerase/dehydratase" evidence="1">
    <location>
        <begin position="6"/>
        <end position="167"/>
    </location>
</feature>
<dbReference type="Pfam" id="PF14667">
    <property type="entry name" value="Polysacc_synt_C"/>
    <property type="match status" value="1"/>
</dbReference>